<dbReference type="SUPFAM" id="SSF50156">
    <property type="entry name" value="PDZ domain-like"/>
    <property type="match status" value="1"/>
</dbReference>
<dbReference type="Gene3D" id="2.30.42.10">
    <property type="match status" value="1"/>
</dbReference>
<evidence type="ECO:0000313" key="5">
    <source>
        <dbReference type="Proteomes" id="UP000198956"/>
    </source>
</evidence>
<keyword evidence="2" id="KW-0732">Signal</keyword>
<dbReference type="GO" id="GO:0008236">
    <property type="term" value="F:serine-type peptidase activity"/>
    <property type="evidence" value="ECO:0007669"/>
    <property type="project" value="UniProtKB-KW"/>
</dbReference>
<dbReference type="InterPro" id="IPR008763">
    <property type="entry name" value="Peptidase_S55"/>
</dbReference>
<dbReference type="Proteomes" id="UP000198956">
    <property type="component" value="Unassembled WGS sequence"/>
</dbReference>
<dbReference type="InterPro" id="IPR036034">
    <property type="entry name" value="PDZ_sf"/>
</dbReference>
<dbReference type="Pfam" id="PF13180">
    <property type="entry name" value="PDZ_2"/>
    <property type="match status" value="1"/>
</dbReference>
<gene>
    <name evidence="4" type="ORF">SAMN04489735_10018</name>
</gene>
<dbReference type="InterPro" id="IPR009003">
    <property type="entry name" value="Peptidase_S1_PA"/>
</dbReference>
<dbReference type="InterPro" id="IPR001478">
    <property type="entry name" value="PDZ"/>
</dbReference>
<dbReference type="OrthoDB" id="9765242at2"/>
<keyword evidence="1" id="KW-0378">Hydrolase</keyword>
<dbReference type="Pfam" id="PF05580">
    <property type="entry name" value="Peptidase_S55"/>
    <property type="match status" value="1"/>
</dbReference>
<name>A0A1G7W5G6_ANETH</name>
<evidence type="ECO:0000256" key="2">
    <source>
        <dbReference type="SAM" id="SignalP"/>
    </source>
</evidence>
<protein>
    <submittedName>
        <fullName evidence="4">Stage IV sporulation protein B</fullName>
    </submittedName>
</protein>
<dbReference type="EMBL" id="FNDE01000001">
    <property type="protein sequence ID" value="SDG67207.1"/>
    <property type="molecule type" value="Genomic_DNA"/>
</dbReference>
<feature type="domain" description="Peptidase S55" evidence="3">
    <location>
        <begin position="199"/>
        <end position="438"/>
    </location>
</feature>
<proteinExistence type="predicted"/>
<keyword evidence="1" id="KW-0645">Protease</keyword>
<organism evidence="4 5">
    <name type="scientific">Aneurinibacillus thermoaerophilus</name>
    <dbReference type="NCBI Taxonomy" id="143495"/>
    <lineage>
        <taxon>Bacteria</taxon>
        <taxon>Bacillati</taxon>
        <taxon>Bacillota</taxon>
        <taxon>Bacilli</taxon>
        <taxon>Bacillales</taxon>
        <taxon>Paenibacillaceae</taxon>
        <taxon>Aneurinibacillus group</taxon>
        <taxon>Aneurinibacillus</taxon>
    </lineage>
</organism>
<accession>A0A1G7W5G6</accession>
<evidence type="ECO:0000259" key="3">
    <source>
        <dbReference type="PROSITE" id="PS51494"/>
    </source>
</evidence>
<dbReference type="PROSITE" id="PS51494">
    <property type="entry name" value="SPOIVB"/>
    <property type="match status" value="1"/>
</dbReference>
<reference evidence="4 5" key="1">
    <citation type="submission" date="2016-10" db="EMBL/GenBank/DDBJ databases">
        <authorList>
            <person name="de Groot N.N."/>
        </authorList>
    </citation>
    <scope>NUCLEOTIDE SEQUENCE [LARGE SCALE GENOMIC DNA]</scope>
    <source>
        <strain evidence="4 5">L 420-91</strain>
    </source>
</reference>
<evidence type="ECO:0000313" key="4">
    <source>
        <dbReference type="EMBL" id="SDG67207.1"/>
    </source>
</evidence>
<dbReference type="NCBIfam" id="TIGR02860">
    <property type="entry name" value="spore_IV_B"/>
    <property type="match status" value="1"/>
</dbReference>
<dbReference type="AlphaFoldDB" id="A0A1G7W5G6"/>
<dbReference type="SUPFAM" id="SSF50494">
    <property type="entry name" value="Trypsin-like serine proteases"/>
    <property type="match status" value="1"/>
</dbReference>
<feature type="signal peptide" evidence="2">
    <location>
        <begin position="1"/>
        <end position="32"/>
    </location>
</feature>
<evidence type="ECO:0000256" key="1">
    <source>
        <dbReference type="ARBA" id="ARBA00022825"/>
    </source>
</evidence>
<feature type="chain" id="PRO_5011568997" evidence="2">
    <location>
        <begin position="33"/>
        <end position="441"/>
    </location>
</feature>
<sequence length="441" mass="47873">MTTRNKKKMLIGCITIALALLTFSSTPFQQFASFPEKIRMFQGSLSQLSLTMPVTATLESTDPDVAHVKEAVTSKKVDLRNPLTIQPGKPGEAKVTLKLGNIPVKTVDVEVLPQLKVIPGGQSIGVQLHTTGVLVVGHHQVESRGKKFSPGEFADVKVGDMIIGINDVTIHNMDQVGKIVNEAGKQGKTIKLKILRGKQKLTVDLKPALEDKDNTYRMGLYIRDSAAGVGTLTFYDPESKKYGALGHVISDMDTGKPITVGKGHVVQSNVTSIERGRNGAPGEKYAQFRNERVKLGTIEKNTLFGIFGTMKQLPDDALTTEPIPIALSEQVKTGPAEIYTVVNGQKVEKFKIEIVNTIPQKYPATKGLIIKVTDPVLLKKTGGIVQGMSGSPIIQDGKLVGAVTHVFVNDPTSGYGTYIEWMLQDAGIDLRHQAEEKRRAS</sequence>
<keyword evidence="1" id="KW-0720">Serine protease</keyword>
<dbReference type="InterPro" id="IPR014219">
    <property type="entry name" value="SpoIVB"/>
</dbReference>